<accession>A0A1H6D1T9</accession>
<gene>
    <name evidence="2" type="ORF">SAMN04488115_11461</name>
</gene>
<dbReference type="RefSeq" id="WP_103875243.1">
    <property type="nucleotide sequence ID" value="NZ_FNUY01000014.1"/>
</dbReference>
<dbReference type="Proteomes" id="UP000236743">
    <property type="component" value="Unassembled WGS sequence"/>
</dbReference>
<name>A0A1H6D1T9_9HYPH</name>
<dbReference type="OrthoDB" id="9795827at2"/>
<dbReference type="InterPro" id="IPR007314">
    <property type="entry name" value="Cofac_haem-bd_dom"/>
</dbReference>
<protein>
    <submittedName>
        <fullName evidence="2">Uncharacterized iron-regulated protein</fullName>
    </submittedName>
</protein>
<dbReference type="Pfam" id="PF04187">
    <property type="entry name" value="Cofac_haem_bdg"/>
    <property type="match status" value="1"/>
</dbReference>
<evidence type="ECO:0000313" key="3">
    <source>
        <dbReference type="Proteomes" id="UP000236743"/>
    </source>
</evidence>
<reference evidence="2 3" key="1">
    <citation type="submission" date="2016-10" db="EMBL/GenBank/DDBJ databases">
        <authorList>
            <person name="de Groot N.N."/>
        </authorList>
    </citation>
    <scope>NUCLEOTIDE SEQUENCE [LARGE SCALE GENOMIC DNA]</scope>
    <source>
        <strain evidence="2 3">DSM 26656</strain>
    </source>
</reference>
<keyword evidence="3" id="KW-1185">Reference proteome</keyword>
<feature type="domain" description="Haem-binding uptake Tiki superfamily ChaN" evidence="1">
    <location>
        <begin position="35"/>
        <end position="246"/>
    </location>
</feature>
<dbReference type="AlphaFoldDB" id="A0A1H6D1T9"/>
<dbReference type="Gene3D" id="3.40.50.11550">
    <property type="match status" value="1"/>
</dbReference>
<organism evidence="2 3">
    <name type="scientific">Bosea lathyri</name>
    <dbReference type="NCBI Taxonomy" id="1036778"/>
    <lineage>
        <taxon>Bacteria</taxon>
        <taxon>Pseudomonadati</taxon>
        <taxon>Pseudomonadota</taxon>
        <taxon>Alphaproteobacteria</taxon>
        <taxon>Hyphomicrobiales</taxon>
        <taxon>Boseaceae</taxon>
        <taxon>Bosea</taxon>
    </lineage>
</organism>
<evidence type="ECO:0000259" key="1">
    <source>
        <dbReference type="Pfam" id="PF04187"/>
    </source>
</evidence>
<dbReference type="SUPFAM" id="SSF159501">
    <property type="entry name" value="EreA/ChaN-like"/>
    <property type="match status" value="1"/>
</dbReference>
<evidence type="ECO:0000313" key="2">
    <source>
        <dbReference type="EMBL" id="SEG79339.1"/>
    </source>
</evidence>
<proteinExistence type="predicted"/>
<dbReference type="CDD" id="cd14727">
    <property type="entry name" value="ChanN-like"/>
    <property type="match status" value="1"/>
</dbReference>
<sequence>MAEAIHTSASKLLAHLRGTWLLPQSGEAIAQPDLMRVIAGERVVLLGESHDIAEIHRWQLHVTAYLHLLRPQMAVGFEMFPRRIQPVLDAWVAGEMDTATFLEKSEWALVWGFDAELYLPLFHFCRQQRVPMLALNCHRPLVTRVGQVGWDAIPVEDRDGVTPSAPATEGYRRYLATLMGGFAGSVRPAAMEPERFNRFIRAQQAWDRAFACGIADYLATAPDDTLVVGIIGRGHLEYGHGTPYQLRDLGIDEFAVLLPTDRADHDGASLKGIADAIFRLDTPEPPSPRRNSTKASS</sequence>
<dbReference type="EMBL" id="FNUY01000014">
    <property type="protein sequence ID" value="SEG79339.1"/>
    <property type="molecule type" value="Genomic_DNA"/>
</dbReference>